<gene>
    <name evidence="2" type="ORF">EH105704_03_01440</name>
</gene>
<evidence type="ECO:0008006" key="4">
    <source>
        <dbReference type="Google" id="ProtNLM"/>
    </source>
</evidence>
<sequence length="92" mass="10746">MHINTKYRLGALFYLMAAYAIALPLMALILDVVIGGSLIDIWKGSYSFSDLLNHREDLYLMMAGLGAAIGFVYWLFFYRKYQHYDPMDKYFK</sequence>
<keyword evidence="1" id="KW-1133">Transmembrane helix</keyword>
<feature type="transmembrane region" description="Helical" evidence="1">
    <location>
        <begin position="12"/>
        <end position="38"/>
    </location>
</feature>
<name>H5V0Y1_ATLHE</name>
<dbReference type="EMBL" id="BAFF01000003">
    <property type="protein sequence ID" value="GAB51639.1"/>
    <property type="molecule type" value="Genomic_DNA"/>
</dbReference>
<dbReference type="GeneID" id="92827908"/>
<keyword evidence="3" id="KW-1185">Reference proteome</keyword>
<organism evidence="2 3">
    <name type="scientific">Atlantibacter hermannii NBRC 105704</name>
    <dbReference type="NCBI Taxonomy" id="1115512"/>
    <lineage>
        <taxon>Bacteria</taxon>
        <taxon>Pseudomonadati</taxon>
        <taxon>Pseudomonadota</taxon>
        <taxon>Gammaproteobacteria</taxon>
        <taxon>Enterobacterales</taxon>
        <taxon>Enterobacteriaceae</taxon>
        <taxon>Atlantibacter</taxon>
    </lineage>
</organism>
<dbReference type="Proteomes" id="UP000010297">
    <property type="component" value="Unassembled WGS sequence"/>
</dbReference>
<dbReference type="RefSeq" id="WP_002434967.1">
    <property type="nucleotide sequence ID" value="NZ_BAFF01000003.1"/>
</dbReference>
<reference evidence="2 3" key="1">
    <citation type="submission" date="2012-02" db="EMBL/GenBank/DDBJ databases">
        <title>Whole genome shotgun sequence of Escherichia hermannii NBRC 105704.</title>
        <authorList>
            <person name="Yoshida I."/>
            <person name="Hosoyama A."/>
            <person name="Tsuchikane K."/>
            <person name="Katsumata H."/>
            <person name="Yamazaki S."/>
            <person name="Fujita N."/>
        </authorList>
    </citation>
    <scope>NUCLEOTIDE SEQUENCE [LARGE SCALE GENOMIC DNA]</scope>
    <source>
        <strain evidence="2 3">NBRC 105704</strain>
    </source>
</reference>
<dbReference type="eggNOG" id="ENOG5031KTN">
    <property type="taxonomic scope" value="Bacteria"/>
</dbReference>
<accession>H5V0Y1</accession>
<keyword evidence="1" id="KW-0472">Membrane</keyword>
<evidence type="ECO:0000256" key="1">
    <source>
        <dbReference type="SAM" id="Phobius"/>
    </source>
</evidence>
<protein>
    <recommendedName>
        <fullName evidence="4">Outer membrane protein</fullName>
    </recommendedName>
</protein>
<feature type="transmembrane region" description="Helical" evidence="1">
    <location>
        <begin position="58"/>
        <end position="77"/>
    </location>
</feature>
<evidence type="ECO:0000313" key="3">
    <source>
        <dbReference type="Proteomes" id="UP000010297"/>
    </source>
</evidence>
<keyword evidence="1" id="KW-0812">Transmembrane</keyword>
<proteinExistence type="predicted"/>
<dbReference type="AlphaFoldDB" id="H5V0Y1"/>
<evidence type="ECO:0000313" key="2">
    <source>
        <dbReference type="EMBL" id="GAB51639.1"/>
    </source>
</evidence>
<comment type="caution">
    <text evidence="2">The sequence shown here is derived from an EMBL/GenBank/DDBJ whole genome shotgun (WGS) entry which is preliminary data.</text>
</comment>